<keyword evidence="4" id="KW-1185">Reference proteome</keyword>
<dbReference type="PANTHER" id="PTHR37089:SF3">
    <property type="entry name" value="EXPORTED PROTEIN"/>
    <property type="match status" value="1"/>
</dbReference>
<dbReference type="PANTHER" id="PTHR37089">
    <property type="entry name" value="PROTEIN U-RELATED"/>
    <property type="match status" value="1"/>
</dbReference>
<dbReference type="KEGG" id="rsin:B6N60_04408"/>
<dbReference type="Proteomes" id="UP000683511">
    <property type="component" value="Chromosome"/>
</dbReference>
<gene>
    <name evidence="3" type="ORF">B6N60_04408</name>
</gene>
<dbReference type="EMBL" id="CP021056">
    <property type="protein sequence ID" value="QXE25688.1"/>
    <property type="molecule type" value="Genomic_DNA"/>
</dbReference>
<sequence length="176" mass="17302">MVRRFNIGSALLVAGSLFASVATPMAAMASTASSNLSVSASVSPSCTISTSALSFGSYDPVSANTSLALNGTGSVTTTCTNGASATIILDQGSNPSGGSSNAAPLRMMSNGSGNNLSYALYQDSARTTTWGNTAGTGLGVIGSGTSQTNTIYGSIAGGQNVPVGNYSDTVVATISF</sequence>
<accession>A0A975TCU8</accession>
<evidence type="ECO:0000313" key="3">
    <source>
        <dbReference type="EMBL" id="QXE25688.1"/>
    </source>
</evidence>
<reference evidence="3" key="1">
    <citation type="submission" date="2017-04" db="EMBL/GenBank/DDBJ databases">
        <title>Genome deletions in a multicellular cyanobacterial endosymbiont for morphological adaptation in marine diatoms.</title>
        <authorList>
            <person name="Wang Y."/>
            <person name="Gao H."/>
            <person name="Li R."/>
            <person name="Xu X."/>
        </authorList>
    </citation>
    <scope>NUCLEOTIDE SEQUENCE</scope>
    <source>
        <strain evidence="3">FACHB 800</strain>
    </source>
</reference>
<name>A0A975TCU8_9NOST</name>
<keyword evidence="1" id="KW-0732">Signal</keyword>
<organism evidence="3 4">
    <name type="scientific">Richelia sinica FACHB-800</name>
    <dbReference type="NCBI Taxonomy" id="1357546"/>
    <lineage>
        <taxon>Bacteria</taxon>
        <taxon>Bacillati</taxon>
        <taxon>Cyanobacteriota</taxon>
        <taxon>Cyanophyceae</taxon>
        <taxon>Nostocales</taxon>
        <taxon>Nostocaceae</taxon>
        <taxon>Richelia</taxon>
    </lineage>
</organism>
<feature type="domain" description="Spore coat protein U/FanG" evidence="2">
    <location>
        <begin position="34"/>
        <end position="173"/>
    </location>
</feature>
<dbReference type="SMART" id="SM00972">
    <property type="entry name" value="SCPU"/>
    <property type="match status" value="1"/>
</dbReference>
<dbReference type="AlphaFoldDB" id="A0A975TCU8"/>
<dbReference type="RefSeq" id="WP_190605193.1">
    <property type="nucleotide sequence ID" value="NZ_CP021056.1"/>
</dbReference>
<dbReference type="InterPro" id="IPR053167">
    <property type="entry name" value="Spore_coat_component"/>
</dbReference>
<evidence type="ECO:0000256" key="1">
    <source>
        <dbReference type="SAM" id="SignalP"/>
    </source>
</evidence>
<feature type="chain" id="PRO_5037169937" description="Spore coat protein U/FanG domain-containing protein" evidence="1">
    <location>
        <begin position="30"/>
        <end position="176"/>
    </location>
</feature>
<proteinExistence type="predicted"/>
<protein>
    <recommendedName>
        <fullName evidence="2">Spore coat protein U/FanG domain-containing protein</fullName>
    </recommendedName>
</protein>
<evidence type="ECO:0000259" key="2">
    <source>
        <dbReference type="Pfam" id="PF05229"/>
    </source>
</evidence>
<dbReference type="Pfam" id="PF05229">
    <property type="entry name" value="SCPU"/>
    <property type="match status" value="1"/>
</dbReference>
<dbReference type="InterPro" id="IPR007893">
    <property type="entry name" value="Spore_coat_U/FanG"/>
</dbReference>
<feature type="signal peptide" evidence="1">
    <location>
        <begin position="1"/>
        <end position="29"/>
    </location>
</feature>
<evidence type="ECO:0000313" key="4">
    <source>
        <dbReference type="Proteomes" id="UP000683511"/>
    </source>
</evidence>